<dbReference type="InterPro" id="IPR006487">
    <property type="entry name" value="Phage_lambda_L"/>
</dbReference>
<dbReference type="Proteomes" id="UP000663181">
    <property type="component" value="Chromosome"/>
</dbReference>
<reference evidence="1 2" key="1">
    <citation type="submission" date="2020-10" db="EMBL/GenBank/DDBJ databases">
        <title>Phylogeny of dyella-like bacteria.</title>
        <authorList>
            <person name="Fu J."/>
        </authorList>
    </citation>
    <scope>NUCLEOTIDE SEQUENCE [LARGE SCALE GENOMIC DNA]</scope>
    <source>
        <strain evidence="1 2">DHOB09</strain>
    </source>
</reference>
<sequence length="230" mass="24721">MTVFADVQKLEPGAEVVLMELDARTITGGGDGDVIRFHGYTQVGPIVWQGKTYTPWPIQGDGFDIDPQSPPTPSLSVGNVDGSITALCLAYQDLAGAVITRHVTFGQYLDGQPGADPSQEFPPDIWFIERKASESSDFVQFELSSPLDFGQQQLPGRQIIANSCTWLARGGYRGPYCGYNGPPVAKVDNTPTDDPAQDACSGMVVACKLRFGANNKLNFGGFPAAQLMNQ</sequence>
<gene>
    <name evidence="1" type="ORF">ISN74_12960</name>
</gene>
<name>A0ABX7GPN9_9GAMM</name>
<keyword evidence="2" id="KW-1185">Reference proteome</keyword>
<protein>
    <submittedName>
        <fullName evidence="1">Phage minor tail protein L</fullName>
    </submittedName>
</protein>
<evidence type="ECO:0000313" key="2">
    <source>
        <dbReference type="Proteomes" id="UP000663181"/>
    </source>
</evidence>
<dbReference type="Pfam" id="PF05100">
    <property type="entry name" value="Phage_tail_L"/>
    <property type="match status" value="1"/>
</dbReference>
<dbReference type="NCBIfam" id="TIGR01600">
    <property type="entry name" value="phage_tail_L"/>
    <property type="match status" value="1"/>
</dbReference>
<evidence type="ECO:0000313" key="1">
    <source>
        <dbReference type="EMBL" id="QRN52387.1"/>
    </source>
</evidence>
<organism evidence="1 2">
    <name type="scientific">Dyella caseinilytica</name>
    <dbReference type="NCBI Taxonomy" id="1849581"/>
    <lineage>
        <taxon>Bacteria</taxon>
        <taxon>Pseudomonadati</taxon>
        <taxon>Pseudomonadota</taxon>
        <taxon>Gammaproteobacteria</taxon>
        <taxon>Lysobacterales</taxon>
        <taxon>Rhodanobacteraceae</taxon>
        <taxon>Dyella</taxon>
    </lineage>
</organism>
<accession>A0ABX7GPN9</accession>
<dbReference type="EMBL" id="CP064030">
    <property type="protein sequence ID" value="QRN52387.1"/>
    <property type="molecule type" value="Genomic_DNA"/>
</dbReference>
<proteinExistence type="predicted"/>